<feature type="compositionally biased region" description="Basic residues" evidence="1">
    <location>
        <begin position="587"/>
        <end position="598"/>
    </location>
</feature>
<dbReference type="AlphaFoldDB" id="A0A7D9J110"/>
<accession>A0A7D9J110</accession>
<dbReference type="InterPro" id="IPR049012">
    <property type="entry name" value="Mutator_transp_dom"/>
</dbReference>
<gene>
    <name evidence="3" type="ORF">PACLA_8A016531</name>
</gene>
<evidence type="ECO:0000313" key="3">
    <source>
        <dbReference type="EMBL" id="CAB4018438.1"/>
    </source>
</evidence>
<dbReference type="PANTHER" id="PTHR33309:SF3">
    <property type="entry name" value="CCHC-TYPE DOMAIN-CONTAINING PROTEIN"/>
    <property type="match status" value="1"/>
</dbReference>
<dbReference type="EMBL" id="CACRXK020010002">
    <property type="protein sequence ID" value="CAB4018438.1"/>
    <property type="molecule type" value="Genomic_DNA"/>
</dbReference>
<feature type="region of interest" description="Disordered" evidence="1">
    <location>
        <begin position="577"/>
        <end position="600"/>
    </location>
</feature>
<organism evidence="3 4">
    <name type="scientific">Paramuricea clavata</name>
    <name type="common">Red gorgonian</name>
    <name type="synonym">Violescent sea-whip</name>
    <dbReference type="NCBI Taxonomy" id="317549"/>
    <lineage>
        <taxon>Eukaryota</taxon>
        <taxon>Metazoa</taxon>
        <taxon>Cnidaria</taxon>
        <taxon>Anthozoa</taxon>
        <taxon>Octocorallia</taxon>
        <taxon>Malacalcyonacea</taxon>
        <taxon>Plexauridae</taxon>
        <taxon>Paramuricea</taxon>
    </lineage>
</organism>
<reference evidence="3" key="1">
    <citation type="submission" date="2020-04" db="EMBL/GenBank/DDBJ databases">
        <authorList>
            <person name="Alioto T."/>
            <person name="Alioto T."/>
            <person name="Gomez Garrido J."/>
        </authorList>
    </citation>
    <scope>NUCLEOTIDE SEQUENCE</scope>
    <source>
        <strain evidence="3">A484AB</strain>
    </source>
</reference>
<name>A0A7D9J110_PARCT</name>
<sequence length="617" mass="68702">MPDKKKFIRLKGKKRKFHGNRHVKVEILPDSEASKQENIAETSTSNLTAASDEVTSSSASEFRSLPASKRKLDCDSSSEDEEECTDGFRLIDISILMSIFNTFLCPKCKSGHIVMKEDITAKMGLVSQLSLECSAEKCSYSMSFYTSSRVNNKSKAFEANRRAVLAMRNIGVGHQGLVKFCGTMNMLAPMNANSYTDHVTAIHGAAEVVAKASMKSAAEETKEFYEPEEDGVYDVGISADGTWRRRGYSSSYGVVTGMSLVTGKVLDIEIMSKECRECITWSSKKGSEEFEHWWEGHQHNCHANFEGSSGAMDAAGCVRIFQRSVEQHSLRYVEFLGDGDSKAYNEITEASVYGEKPVTKLECVDHVQKRMGSRLRSLKKRLGKTHLSDGKGIGGKGRLTDKVIDNLQVYYGKAIRNNTHSIEDMENAVLAIFHHTRSTDANPDHNLCPKGETSWCGYQRDLAKNTNEYSHSHPLPEAVSDSILPVFTDLSKSQLLSSCLHGGTQNQNEAFNALIWQRATKETHSSLPTVELATFLAVGIFNNGAKAILDVLENLGIKPGCQTKKCLKKIDYDRLRHSTRKSSDKQKNKRKKIRQRKKGYIDNLSEKEGTKYEAGAF</sequence>
<evidence type="ECO:0000259" key="2">
    <source>
        <dbReference type="Pfam" id="PF20700"/>
    </source>
</evidence>
<keyword evidence="4" id="KW-1185">Reference proteome</keyword>
<proteinExistence type="predicted"/>
<evidence type="ECO:0000313" key="4">
    <source>
        <dbReference type="Proteomes" id="UP001152795"/>
    </source>
</evidence>
<dbReference type="PANTHER" id="PTHR33309">
    <property type="entry name" value="KERATIN, ULTRA HIGH-SULFUR MATRIX PROTEIN-LIKE"/>
    <property type="match status" value="1"/>
</dbReference>
<feature type="compositionally biased region" description="Basic and acidic residues" evidence="1">
    <location>
        <begin position="577"/>
        <end position="586"/>
    </location>
</feature>
<feature type="domain" description="Mutator-like transposase" evidence="2">
    <location>
        <begin position="87"/>
        <end position="456"/>
    </location>
</feature>
<protein>
    <recommendedName>
        <fullName evidence="2">Mutator-like transposase domain-containing protein</fullName>
    </recommendedName>
</protein>
<evidence type="ECO:0000256" key="1">
    <source>
        <dbReference type="SAM" id="MobiDB-lite"/>
    </source>
</evidence>
<dbReference type="OrthoDB" id="5983687at2759"/>
<comment type="caution">
    <text evidence="3">The sequence shown here is derived from an EMBL/GenBank/DDBJ whole genome shotgun (WGS) entry which is preliminary data.</text>
</comment>
<dbReference type="Proteomes" id="UP001152795">
    <property type="component" value="Unassembled WGS sequence"/>
</dbReference>
<feature type="region of interest" description="Disordered" evidence="1">
    <location>
        <begin position="27"/>
        <end position="62"/>
    </location>
</feature>
<feature type="compositionally biased region" description="Polar residues" evidence="1">
    <location>
        <begin position="36"/>
        <end position="61"/>
    </location>
</feature>
<dbReference type="Pfam" id="PF20700">
    <property type="entry name" value="Mutator"/>
    <property type="match status" value="1"/>
</dbReference>